<keyword evidence="1" id="KW-1133">Transmembrane helix</keyword>
<evidence type="ECO:0000313" key="2">
    <source>
        <dbReference type="EMBL" id="RZU53530.1"/>
    </source>
</evidence>
<reference evidence="2 3" key="1">
    <citation type="submission" date="2019-02" db="EMBL/GenBank/DDBJ databases">
        <title>Sequencing the genomes of 1000 actinobacteria strains.</title>
        <authorList>
            <person name="Klenk H.-P."/>
        </authorList>
    </citation>
    <scope>NUCLEOTIDE SEQUENCE [LARGE SCALE GENOMIC DNA]</scope>
    <source>
        <strain evidence="2 3">DSM 45162</strain>
    </source>
</reference>
<dbReference type="AlphaFoldDB" id="A0A4Q7ZQX9"/>
<comment type="caution">
    <text evidence="2">The sequence shown here is derived from an EMBL/GenBank/DDBJ whole genome shotgun (WGS) entry which is preliminary data.</text>
</comment>
<evidence type="ECO:0000313" key="3">
    <source>
        <dbReference type="Proteomes" id="UP000292564"/>
    </source>
</evidence>
<sequence length="86" mass="9345">MPIRYRPMTLTLTAVEGTIAASAMYGAVMFVIDAWHLAVIGPQMMLQAVMLAAGLVIAVPGVRMERTQINEARRVRNPPAIARIPS</sequence>
<keyword evidence="1" id="KW-0472">Membrane</keyword>
<dbReference type="Proteomes" id="UP000292564">
    <property type="component" value="Unassembled WGS sequence"/>
</dbReference>
<name>A0A4Q7ZQX9_9ACTN</name>
<evidence type="ECO:0000256" key="1">
    <source>
        <dbReference type="SAM" id="Phobius"/>
    </source>
</evidence>
<feature type="transmembrane region" description="Helical" evidence="1">
    <location>
        <begin position="12"/>
        <end position="32"/>
    </location>
</feature>
<protein>
    <submittedName>
        <fullName evidence="2">Uncharacterized protein</fullName>
    </submittedName>
</protein>
<gene>
    <name evidence="2" type="ORF">EV385_5459</name>
</gene>
<accession>A0A4Q7ZQX9</accession>
<feature type="transmembrane region" description="Helical" evidence="1">
    <location>
        <begin position="44"/>
        <end position="64"/>
    </location>
</feature>
<organism evidence="2 3">
    <name type="scientific">Krasilnikovia cinnamomea</name>
    <dbReference type="NCBI Taxonomy" id="349313"/>
    <lineage>
        <taxon>Bacteria</taxon>
        <taxon>Bacillati</taxon>
        <taxon>Actinomycetota</taxon>
        <taxon>Actinomycetes</taxon>
        <taxon>Micromonosporales</taxon>
        <taxon>Micromonosporaceae</taxon>
        <taxon>Krasilnikovia</taxon>
    </lineage>
</organism>
<keyword evidence="1" id="KW-0812">Transmembrane</keyword>
<proteinExistence type="predicted"/>
<dbReference type="RefSeq" id="WP_130512009.1">
    <property type="nucleotide sequence ID" value="NZ_SHKY01000001.1"/>
</dbReference>
<dbReference type="EMBL" id="SHKY01000001">
    <property type="protein sequence ID" value="RZU53530.1"/>
    <property type="molecule type" value="Genomic_DNA"/>
</dbReference>
<keyword evidence="3" id="KW-1185">Reference proteome</keyword>